<evidence type="ECO:0000256" key="6">
    <source>
        <dbReference type="SAM" id="MobiDB-lite"/>
    </source>
</evidence>
<evidence type="ECO:0000256" key="7">
    <source>
        <dbReference type="SAM" id="Phobius"/>
    </source>
</evidence>
<organism evidence="10 11">
    <name type="scientific">Atopobium minutum 10063974</name>
    <dbReference type="NCBI Taxonomy" id="997872"/>
    <lineage>
        <taxon>Bacteria</taxon>
        <taxon>Bacillati</taxon>
        <taxon>Actinomycetota</taxon>
        <taxon>Coriobacteriia</taxon>
        <taxon>Coriobacteriales</taxon>
        <taxon>Atopobiaceae</taxon>
        <taxon>Atopobium</taxon>
    </lineage>
</organism>
<dbReference type="Gene3D" id="2.60.40.4270">
    <property type="entry name" value="Listeria-Bacteroides repeat domain"/>
    <property type="match status" value="2"/>
</dbReference>
<dbReference type="Pfam" id="PF00746">
    <property type="entry name" value="Gram_pos_anchor"/>
    <property type="match status" value="1"/>
</dbReference>
<reference evidence="10 11" key="1">
    <citation type="submission" date="2013-03" db="EMBL/GenBank/DDBJ databases">
        <title>The Genome Sequence of Atopobium minutum 10063974.</title>
        <authorList>
            <consortium name="The Broad Institute Genome Sequencing Platform"/>
            <person name="Earl A."/>
            <person name="Ward D."/>
            <person name="Feldgarden M."/>
            <person name="Gevers D."/>
            <person name="Lambert T."/>
            <person name="Marvaud J.-C."/>
            <person name="Courvalin P."/>
            <person name="Walker B."/>
            <person name="Young S.K."/>
            <person name="Zeng Q."/>
            <person name="Gargeya S."/>
            <person name="Fitzgerald M."/>
            <person name="Haas B."/>
            <person name="Abouelleil A."/>
            <person name="Alvarado L."/>
            <person name="Arachchi H.M."/>
            <person name="Berlin A.M."/>
            <person name="Chapman S.B."/>
            <person name="Dewar J."/>
            <person name="Goldberg J."/>
            <person name="Griggs A."/>
            <person name="Gujja S."/>
            <person name="Hansen M."/>
            <person name="Howarth C."/>
            <person name="Imamovic A."/>
            <person name="Larimer J."/>
            <person name="McCowan C."/>
            <person name="Murphy C."/>
            <person name="Neiman D."/>
            <person name="Pearson M."/>
            <person name="Priest M."/>
            <person name="Roberts A."/>
            <person name="Saif S."/>
            <person name="Shea T."/>
            <person name="Sisk P."/>
            <person name="Sykes S."/>
            <person name="Wortman J."/>
            <person name="Nusbaum C."/>
            <person name="Birren B."/>
        </authorList>
    </citation>
    <scope>NUCLEOTIDE SEQUENCE [LARGE SCALE GENOMIC DNA]</scope>
    <source>
        <strain evidence="10 11">10063974</strain>
    </source>
</reference>
<dbReference type="EMBL" id="AGXC01000001">
    <property type="protein sequence ID" value="EMZ42457.1"/>
    <property type="molecule type" value="Genomic_DNA"/>
</dbReference>
<dbReference type="GO" id="GO:0030313">
    <property type="term" value="C:cell envelope"/>
    <property type="evidence" value="ECO:0007669"/>
    <property type="project" value="UniProtKB-SubCell"/>
</dbReference>
<sequence>MSNNVRPVPPSFGHKALTAFISASLCLSLAPAQAFAVDDSTTDTTATTSEAPAQPAPASTTDTPATPASELSDKLTEAAAPATAAEAPTSAPAVPSATAAPSVAAPASNTERAANRVTAPAPKSLADVYVDGANGNDDTASGAVDAPFKTFEAALKAMSDGGTVHAKGTFALTETVTIPAKATLDIYGDATFTGAGKNGFILSKDATLKASNGAKLSMSGFSTALIAQAGSLITDGIYNFENNASASNGTTGISLNGTVRGSAGRDKLVITANDKSETNFYGASAVFENCTVTVTSQNTERISWTLSGSWIDGKLLTLKNANFTVAGINGGFYIKPSFTDSHFTVAVGPQGAQRTGATIQNTGTISNSTVSINGGREAGLSIGITDGPLTITNSTLDFNNGGTGGLNVNTGKVILENSTIKGDGKNSGALYGAQAKGSITFIGNSLVETPATANSHTGASQSGGSHVVLGGSYHVSYVPNYNSSAGGTVPTNGTDNGNEKLMLFTLIDSSVTELNPLNIAGNAYTYPVANASSDGQKHVWVPAEKVTFELNEPGAQDTVSASFTDGTTTGKEVTAMRGYSLANATPAAGTNEVPQNPTAIGYDFVGWFYKVDGAEKPFDATTAKISSATTVYAKWKENANSYGVAYHNNAGGTDVAYIDKGKNADRSAQVLSYETIASANPAFTPKGKTFKGWNTQADGKGQSYAPNQTIAVPAGKGSIDLYAQWEDQMATVRFSANGGTFSEDSVFKKNPDVFEISTDAQGGEVATVKAKAKVLDNTTLDALLKSLNSSVSTRTPGLYSPIDDEAAFSSIATKKYSVLDKLTKKIEFFGIVYGTSYSYWFTDADGAAAAAINNFTEITGDTTYYLKWKADPNIQVISQESTLDGDIYSDGFISSKDAKFVKTDSESFSMSGQIDAKKIQDQMQSIQALYPQIQESDYKNITLDGTTSTFTATVTFPEGVKVPENPTITTRGLGKAFTVASTEVKGQTVSVVFKLVDGINNYQALKDAVDSTGMDDAEQTAQTGEHPISVTVGGLTLDGSKLNNDQKLVTTGTVEGNFSAIASVASGKTKKFDFSWKATQSERGRDKDAKDNTTIQHTIIAVKTVQQTLPADLLINGDSTHEDVYGVLAGQKVDVTGSVNVTSIKNQMVAIEALYPNTPHNEIGVSIKDFGFTAKLTLPEGMTMPTDLTPESLQLKNFGGFKVTKVEVKDNVATVSMAIADNITTYEQLKKLVDATGDANGWMSLTLPNVTVNSDVADNQVLTATAEVSGFFDALATHGSTTKAFSFAWNGEQWADGKDSIASDPKAIQASVQTPTTVISTLPADLLVGDNTEHDEIFTTIAGSKVSYTGALNVDSIKKQMAYIENLYPGVDKSQISVNVAECSFTATLEAPEGVTIPANVVATPENFGDAFEITKVETNGNKVAVTLKLKDGITKYSELQDAVAKAGDANGWMKLTLHDLMVNSDVAPGTKLTMVGTITGSMKATATSPGGHSKAFSFVWNGEQWPEGKDATTDPTDKSISFTLTVKAADNPDNPDNPNNPDNPSNPDNPNQPSKPGTGKTKVTPQNKAQSKKMIPQTGDVATSASTLAGIAAAGIAALGAHFGIRRKNDEE</sequence>
<evidence type="ECO:0000313" key="10">
    <source>
        <dbReference type="EMBL" id="EMZ42457.1"/>
    </source>
</evidence>
<keyword evidence="3" id="KW-0964">Secreted</keyword>
<evidence type="ECO:0000256" key="4">
    <source>
        <dbReference type="ARBA" id="ARBA00022729"/>
    </source>
</evidence>
<name>N2BL26_9ACTN</name>
<gene>
    <name evidence="10" type="ORF">HMPREF1091_00015</name>
</gene>
<keyword evidence="4 8" id="KW-0732">Signal</keyword>
<feature type="transmembrane region" description="Helical" evidence="7">
    <location>
        <begin position="1582"/>
        <end position="1606"/>
    </location>
</feature>
<evidence type="ECO:0000313" key="11">
    <source>
        <dbReference type="Proteomes" id="UP000012651"/>
    </source>
</evidence>
<keyword evidence="11" id="KW-1185">Reference proteome</keyword>
<evidence type="ECO:0000256" key="5">
    <source>
        <dbReference type="ARBA" id="ARBA00023088"/>
    </source>
</evidence>
<feature type="region of interest" description="Disordered" evidence="6">
    <location>
        <begin position="41"/>
        <end position="119"/>
    </location>
</feature>
<dbReference type="NCBIfam" id="TIGR02543">
    <property type="entry name" value="List_Bact_rpt"/>
    <property type="match status" value="1"/>
</dbReference>
<feature type="region of interest" description="Disordered" evidence="6">
    <location>
        <begin position="1528"/>
        <end position="1581"/>
    </location>
</feature>
<keyword evidence="5" id="KW-0572">Peptidoglycan-anchor</keyword>
<feature type="chain" id="PRO_5004115008" description="Gram-positive cocci surface proteins LPxTG domain-containing protein" evidence="8">
    <location>
        <begin position="37"/>
        <end position="1613"/>
    </location>
</feature>
<dbReference type="InterPro" id="IPR042229">
    <property type="entry name" value="Listeria/Bacterioides_rpt_sf"/>
</dbReference>
<evidence type="ECO:0000256" key="1">
    <source>
        <dbReference type="ARBA" id="ARBA00004196"/>
    </source>
</evidence>
<keyword evidence="7" id="KW-0812">Transmembrane</keyword>
<dbReference type="Gene3D" id="3.30.1910.20">
    <property type="entry name" value="asparaginyl-tRNA synthetase, N-terminal domain"/>
    <property type="match status" value="1"/>
</dbReference>
<dbReference type="InterPro" id="IPR013378">
    <property type="entry name" value="InlB-like_B-rpt"/>
</dbReference>
<dbReference type="RefSeq" id="WP_002562790.1">
    <property type="nucleotide sequence ID" value="NZ_KB822533.1"/>
</dbReference>
<feature type="compositionally biased region" description="Low complexity" evidence="6">
    <location>
        <begin position="77"/>
        <end position="108"/>
    </location>
</feature>
<feature type="compositionally biased region" description="Low complexity" evidence="6">
    <location>
        <begin position="41"/>
        <end position="69"/>
    </location>
</feature>
<feature type="signal peptide" evidence="8">
    <location>
        <begin position="1"/>
        <end position="36"/>
    </location>
</feature>
<keyword evidence="7" id="KW-0472">Membrane</keyword>
<dbReference type="Proteomes" id="UP000012651">
    <property type="component" value="Unassembled WGS sequence"/>
</dbReference>
<evidence type="ECO:0000256" key="3">
    <source>
        <dbReference type="ARBA" id="ARBA00022525"/>
    </source>
</evidence>
<dbReference type="OrthoDB" id="2078652at2"/>
<dbReference type="PROSITE" id="PS50847">
    <property type="entry name" value="GRAM_POS_ANCHORING"/>
    <property type="match status" value="1"/>
</dbReference>
<dbReference type="Pfam" id="PF09479">
    <property type="entry name" value="Flg_new"/>
    <property type="match status" value="2"/>
</dbReference>
<proteinExistence type="predicted"/>
<comment type="subcellular location">
    <subcellularLocation>
        <location evidence="1">Cell envelope</location>
    </subcellularLocation>
</comment>
<accession>N2BL26</accession>
<dbReference type="PATRIC" id="fig|997872.3.peg.15"/>
<dbReference type="InterPro" id="IPR019931">
    <property type="entry name" value="LPXTG_anchor"/>
</dbReference>
<dbReference type="HOGENOM" id="CLU_002409_0_0_11"/>
<protein>
    <recommendedName>
        <fullName evidence="9">Gram-positive cocci surface proteins LPxTG domain-containing protein</fullName>
    </recommendedName>
</protein>
<dbReference type="NCBIfam" id="TIGR01167">
    <property type="entry name" value="LPXTG_anchor"/>
    <property type="match status" value="1"/>
</dbReference>
<evidence type="ECO:0000256" key="2">
    <source>
        <dbReference type="ARBA" id="ARBA00022512"/>
    </source>
</evidence>
<feature type="compositionally biased region" description="Low complexity" evidence="6">
    <location>
        <begin position="1532"/>
        <end position="1552"/>
    </location>
</feature>
<keyword evidence="7" id="KW-1133">Transmembrane helix</keyword>
<evidence type="ECO:0000259" key="9">
    <source>
        <dbReference type="PROSITE" id="PS50847"/>
    </source>
</evidence>
<evidence type="ECO:0000256" key="8">
    <source>
        <dbReference type="SAM" id="SignalP"/>
    </source>
</evidence>
<keyword evidence="2" id="KW-0134">Cell wall</keyword>
<dbReference type="SUPFAM" id="SSF51126">
    <property type="entry name" value="Pectin lyase-like"/>
    <property type="match status" value="1"/>
</dbReference>
<comment type="caution">
    <text evidence="10">The sequence shown here is derived from an EMBL/GenBank/DDBJ whole genome shotgun (WGS) entry which is preliminary data.</text>
</comment>
<feature type="domain" description="Gram-positive cocci surface proteins LPxTG" evidence="9">
    <location>
        <begin position="1576"/>
        <end position="1613"/>
    </location>
</feature>
<dbReference type="InterPro" id="IPR011050">
    <property type="entry name" value="Pectin_lyase_fold/virulence"/>
</dbReference>